<dbReference type="RefSeq" id="WP_379087228.1">
    <property type="nucleotide sequence ID" value="NZ_JBHTJO010000001.1"/>
</dbReference>
<keyword evidence="5" id="KW-1185">Reference proteome</keyword>
<feature type="transmembrane region" description="Helical" evidence="1">
    <location>
        <begin position="413"/>
        <end position="431"/>
    </location>
</feature>
<reference evidence="5" key="1">
    <citation type="journal article" date="2019" name="Int. J. Syst. Evol. Microbiol.">
        <title>The Global Catalogue of Microorganisms (GCM) 10K type strain sequencing project: providing services to taxonomists for standard genome sequencing and annotation.</title>
        <authorList>
            <consortium name="The Broad Institute Genomics Platform"/>
            <consortium name="The Broad Institute Genome Sequencing Center for Infectious Disease"/>
            <person name="Wu L."/>
            <person name="Ma J."/>
        </authorList>
    </citation>
    <scope>NUCLEOTIDE SEQUENCE [LARGE SCALE GENOMIC DNA]</scope>
    <source>
        <strain evidence="5">CCUG 61697</strain>
    </source>
</reference>
<feature type="transmembrane region" description="Helical" evidence="1">
    <location>
        <begin position="186"/>
        <end position="205"/>
    </location>
</feature>
<dbReference type="Pfam" id="PF02308">
    <property type="entry name" value="MgtC"/>
    <property type="match status" value="1"/>
</dbReference>
<feature type="transmembrane region" description="Helical" evidence="1">
    <location>
        <begin position="350"/>
        <end position="370"/>
    </location>
</feature>
<feature type="transmembrane region" description="Helical" evidence="1">
    <location>
        <begin position="51"/>
        <end position="67"/>
    </location>
</feature>
<dbReference type="InterPro" id="IPR049177">
    <property type="entry name" value="MgtC_SapB_SrpB_YhiD_N"/>
</dbReference>
<dbReference type="Pfam" id="PF13194">
    <property type="entry name" value="DUF4010"/>
    <property type="match status" value="1"/>
</dbReference>
<dbReference type="InterPro" id="IPR025105">
    <property type="entry name" value="DUF4010"/>
</dbReference>
<comment type="caution">
    <text evidence="4">The sequence shown here is derived from an EMBL/GenBank/DDBJ whole genome shotgun (WGS) entry which is preliminary data.</text>
</comment>
<evidence type="ECO:0000313" key="4">
    <source>
        <dbReference type="EMBL" id="MFD0986666.1"/>
    </source>
</evidence>
<feature type="transmembrane region" description="Helical" evidence="1">
    <location>
        <begin position="155"/>
        <end position="174"/>
    </location>
</feature>
<dbReference type="PANTHER" id="PTHR39084:SF1">
    <property type="entry name" value="DUF4010 DOMAIN-CONTAINING PROTEIN"/>
    <property type="match status" value="1"/>
</dbReference>
<sequence>MPGEGMERPELLEAAINFGIAILLGALVGLEREKRKGAADEDTDLIAGLRTFTLFSMLGAAAGWLAVERDMPFLLPAGLLLVGAFVLVGYYVTAKASDDTGLTTEIATLIVFMLGAMVMLGYRELAIALGIVTATVLAYKRPLHGFVAKLGWDDVFAGLRLLIATFIALPLLPNRTVDPWGALNPYMLWLLVILIAGLSLVGYVATRLLGAGRGIPLTGITGGLVSSTAVTFSFAKEGVEYPKLTTLLACGILLSWVVMFGRILVEIAVVNRDLLVPLLPPIVAMGIAAAGFAGYFYWQTQGGKKDERAARDVELENPFSLWSAAKFAMIFAVVLLAVKIVQQEFPQQGIYAVAALAGLTNVDAITLSMAEYAKSDGAIRTAVIAIVIGALSNTFVKAALVVGIAGFGLGRPILIAAGTLTVIGLGVAFFAPV</sequence>
<feature type="transmembrane region" description="Helical" evidence="1">
    <location>
        <begin position="382"/>
        <end position="407"/>
    </location>
</feature>
<gene>
    <name evidence="4" type="ORF">ACFQ2F_06105</name>
</gene>
<feature type="transmembrane region" description="Helical" evidence="1">
    <location>
        <begin position="247"/>
        <end position="265"/>
    </location>
</feature>
<accession>A0ABW3J999</accession>
<keyword evidence="1" id="KW-0472">Membrane</keyword>
<evidence type="ECO:0000313" key="5">
    <source>
        <dbReference type="Proteomes" id="UP001597102"/>
    </source>
</evidence>
<organism evidence="4 5">
    <name type="scientific">Methyloligella solikamskensis</name>
    <dbReference type="NCBI Taxonomy" id="1177756"/>
    <lineage>
        <taxon>Bacteria</taxon>
        <taxon>Pseudomonadati</taxon>
        <taxon>Pseudomonadota</taxon>
        <taxon>Alphaproteobacteria</taxon>
        <taxon>Hyphomicrobiales</taxon>
        <taxon>Hyphomicrobiaceae</taxon>
        <taxon>Methyloligella</taxon>
    </lineage>
</organism>
<feature type="transmembrane region" description="Helical" evidence="1">
    <location>
        <begin position="106"/>
        <end position="135"/>
    </location>
</feature>
<protein>
    <submittedName>
        <fullName evidence="4">MgtC/SapB family protein</fullName>
    </submittedName>
</protein>
<feature type="transmembrane region" description="Helical" evidence="1">
    <location>
        <begin position="12"/>
        <end position="30"/>
    </location>
</feature>
<evidence type="ECO:0000259" key="3">
    <source>
        <dbReference type="Pfam" id="PF13194"/>
    </source>
</evidence>
<feature type="transmembrane region" description="Helical" evidence="1">
    <location>
        <begin position="277"/>
        <end position="298"/>
    </location>
</feature>
<evidence type="ECO:0000259" key="2">
    <source>
        <dbReference type="Pfam" id="PF02308"/>
    </source>
</evidence>
<feature type="transmembrane region" description="Helical" evidence="1">
    <location>
        <begin position="319"/>
        <end position="338"/>
    </location>
</feature>
<dbReference type="Proteomes" id="UP001597102">
    <property type="component" value="Unassembled WGS sequence"/>
</dbReference>
<feature type="domain" description="MgtC/SapB/SrpB/YhiD N-terminal" evidence="2">
    <location>
        <begin position="19"/>
        <end position="145"/>
    </location>
</feature>
<dbReference type="EMBL" id="JBHTJO010000001">
    <property type="protein sequence ID" value="MFD0986666.1"/>
    <property type="molecule type" value="Genomic_DNA"/>
</dbReference>
<evidence type="ECO:0000256" key="1">
    <source>
        <dbReference type="SAM" id="Phobius"/>
    </source>
</evidence>
<proteinExistence type="predicted"/>
<feature type="domain" description="DUF4010" evidence="3">
    <location>
        <begin position="193"/>
        <end position="403"/>
    </location>
</feature>
<dbReference type="PANTHER" id="PTHR39084">
    <property type="entry name" value="MEMBRANE PROTEIN-RELATED"/>
    <property type="match status" value="1"/>
</dbReference>
<name>A0ABW3J999_9HYPH</name>
<keyword evidence="1" id="KW-0812">Transmembrane</keyword>
<keyword evidence="1" id="KW-1133">Transmembrane helix</keyword>
<feature type="transmembrane region" description="Helical" evidence="1">
    <location>
        <begin position="73"/>
        <end position="94"/>
    </location>
</feature>